<proteinExistence type="predicted"/>
<evidence type="ECO:0000313" key="1">
    <source>
        <dbReference type="EMBL" id="KOM57592.1"/>
    </source>
</evidence>
<dbReference type="EMBL" id="CM003381">
    <property type="protein sequence ID" value="KOM57592.1"/>
    <property type="molecule type" value="Genomic_DNA"/>
</dbReference>
<protein>
    <submittedName>
        <fullName evidence="1">Uncharacterized protein</fullName>
    </submittedName>
</protein>
<dbReference type="Proteomes" id="UP000053144">
    <property type="component" value="Chromosome 11"/>
</dbReference>
<evidence type="ECO:0000313" key="2">
    <source>
        <dbReference type="Proteomes" id="UP000053144"/>
    </source>
</evidence>
<dbReference type="Gramene" id="KOM57592">
    <property type="protein sequence ID" value="KOM57592"/>
    <property type="gene ID" value="LR48_Vigan11g062500"/>
</dbReference>
<name>A0A0L9VRV0_PHAAN</name>
<organism evidence="1 2">
    <name type="scientific">Phaseolus angularis</name>
    <name type="common">Azuki bean</name>
    <name type="synonym">Vigna angularis</name>
    <dbReference type="NCBI Taxonomy" id="3914"/>
    <lineage>
        <taxon>Eukaryota</taxon>
        <taxon>Viridiplantae</taxon>
        <taxon>Streptophyta</taxon>
        <taxon>Embryophyta</taxon>
        <taxon>Tracheophyta</taxon>
        <taxon>Spermatophyta</taxon>
        <taxon>Magnoliopsida</taxon>
        <taxon>eudicotyledons</taxon>
        <taxon>Gunneridae</taxon>
        <taxon>Pentapetalae</taxon>
        <taxon>rosids</taxon>
        <taxon>fabids</taxon>
        <taxon>Fabales</taxon>
        <taxon>Fabaceae</taxon>
        <taxon>Papilionoideae</taxon>
        <taxon>50 kb inversion clade</taxon>
        <taxon>NPAAA clade</taxon>
        <taxon>indigoferoid/millettioid clade</taxon>
        <taxon>Phaseoleae</taxon>
        <taxon>Vigna</taxon>
    </lineage>
</organism>
<sequence>MAEHGTVCEALTERSTEDMTEREVEVNIPQFDYAVDDYVVHDYAVDRYVEYCIVDEHAFNSPSLRDENHFLLSHLNVYSPCTKHEYESVVDIASKFELDSCSEGISKVHPVTLGLGVIPMHVISLEPHCTNPIVGDLEDSTERPVVSLHWMAENGTVCEALTERSTEDMIERPLLTEWWEALMTERSDEMTRELSSSSIGSTFLEFKRVATSVLECKLLDQP</sequence>
<dbReference type="AlphaFoldDB" id="A0A0L9VRV0"/>
<gene>
    <name evidence="1" type="ORF">LR48_Vigan11g062500</name>
</gene>
<reference evidence="2" key="1">
    <citation type="journal article" date="2015" name="Proc. Natl. Acad. Sci. U.S.A.">
        <title>Genome sequencing of adzuki bean (Vigna angularis) provides insight into high starch and low fat accumulation and domestication.</title>
        <authorList>
            <person name="Yang K."/>
            <person name="Tian Z."/>
            <person name="Chen C."/>
            <person name="Luo L."/>
            <person name="Zhao B."/>
            <person name="Wang Z."/>
            <person name="Yu L."/>
            <person name="Li Y."/>
            <person name="Sun Y."/>
            <person name="Li W."/>
            <person name="Chen Y."/>
            <person name="Li Y."/>
            <person name="Zhang Y."/>
            <person name="Ai D."/>
            <person name="Zhao J."/>
            <person name="Shang C."/>
            <person name="Ma Y."/>
            <person name="Wu B."/>
            <person name="Wang M."/>
            <person name="Gao L."/>
            <person name="Sun D."/>
            <person name="Zhang P."/>
            <person name="Guo F."/>
            <person name="Wang W."/>
            <person name="Li Y."/>
            <person name="Wang J."/>
            <person name="Varshney R.K."/>
            <person name="Wang J."/>
            <person name="Ling H.Q."/>
            <person name="Wan P."/>
        </authorList>
    </citation>
    <scope>NUCLEOTIDE SEQUENCE</scope>
    <source>
        <strain evidence="2">cv. Jingnong 6</strain>
    </source>
</reference>
<accession>A0A0L9VRV0</accession>